<protein>
    <submittedName>
        <fullName evidence="1">O-acetyltransferase</fullName>
    </submittedName>
</protein>
<evidence type="ECO:0000313" key="2">
    <source>
        <dbReference type="Proteomes" id="UP000019322"/>
    </source>
</evidence>
<dbReference type="EMBL" id="CP007201">
    <property type="protein sequence ID" value="AHJ13718.1"/>
    <property type="molecule type" value="Genomic_DNA"/>
</dbReference>
<dbReference type="InterPro" id="IPR001451">
    <property type="entry name" value="Hexapep"/>
</dbReference>
<dbReference type="Proteomes" id="UP000019322">
    <property type="component" value="Chromosome"/>
</dbReference>
<dbReference type="PANTHER" id="PTHR23416">
    <property type="entry name" value="SIALIC ACID SYNTHASE-RELATED"/>
    <property type="match status" value="1"/>
</dbReference>
<dbReference type="SUPFAM" id="SSF51161">
    <property type="entry name" value="Trimeric LpxA-like enzymes"/>
    <property type="match status" value="1"/>
</dbReference>
<dbReference type="Gene3D" id="2.160.10.10">
    <property type="entry name" value="Hexapeptide repeat proteins"/>
    <property type="match status" value="1"/>
</dbReference>
<name>A0AA86DYW7_SULMK</name>
<gene>
    <name evidence="1" type="ORF">SMUL_2473</name>
</gene>
<dbReference type="PANTHER" id="PTHR23416:SF78">
    <property type="entry name" value="LIPOPOLYSACCHARIDE BIOSYNTHESIS O-ACETYL TRANSFERASE WBBJ-RELATED"/>
    <property type="match status" value="1"/>
</dbReference>
<dbReference type="InterPro" id="IPR011004">
    <property type="entry name" value="Trimer_LpxA-like_sf"/>
</dbReference>
<dbReference type="InterPro" id="IPR051159">
    <property type="entry name" value="Hexapeptide_acetyltransf"/>
</dbReference>
<dbReference type="RefSeq" id="WP_025345560.1">
    <property type="nucleotide sequence ID" value="NZ_CP007201.1"/>
</dbReference>
<dbReference type="CDD" id="cd04647">
    <property type="entry name" value="LbH_MAT_like"/>
    <property type="match status" value="1"/>
</dbReference>
<dbReference type="Pfam" id="PF00132">
    <property type="entry name" value="Hexapep"/>
    <property type="match status" value="1"/>
</dbReference>
<accession>A0AA86DYW7</accession>
<reference evidence="1 2" key="1">
    <citation type="journal article" date="2014" name="Environ. Microbiol.">
        <title>Insights into organohalide respiration and the versatile catabolism of Sulfurospirillum multivorans gained from comparative genomics and physiological studies.</title>
        <authorList>
            <person name="Goris T."/>
            <person name="Schubert T."/>
            <person name="Gadkari J."/>
            <person name="Wubet T."/>
            <person name="Tarkka M."/>
            <person name="Buscot F."/>
            <person name="Adrian L."/>
            <person name="Diekert G."/>
        </authorList>
    </citation>
    <scope>NUCLEOTIDE SEQUENCE [LARGE SCALE GENOMIC DNA]</scope>
    <source>
        <strain evidence="2">DM 12446 / JCM 15788 / NBRC 109480</strain>
    </source>
</reference>
<sequence>MIQKIMLFLQLPFYEKCNYLALVWAKVKTYTLYKYALKALGKSCIIKNPLLLKNAHYITLKDRVIVRDHARLECIAQKGNQIFTPHLILEEGVSIEQRCHITAADELIVGRNTTLLFDVMITDIDHNYQTLNVPIAQQALHVKKTKIGENCFLGSGVKIQAGTILGKHCVVGANAVVRGEFPDYCVIVGIPAKIVKRYDVITKQWEKTDAKGNFKDEI</sequence>
<proteinExistence type="predicted"/>
<dbReference type="AlphaFoldDB" id="A0AA86DYW7"/>
<evidence type="ECO:0000313" key="1">
    <source>
        <dbReference type="EMBL" id="AHJ13718.1"/>
    </source>
</evidence>
<organism evidence="1 2">
    <name type="scientific">Sulfurospirillum multivorans (strain DM 12446 / JCM 15788 / NBRC 109480)</name>
    <dbReference type="NCBI Taxonomy" id="1150621"/>
    <lineage>
        <taxon>Bacteria</taxon>
        <taxon>Pseudomonadati</taxon>
        <taxon>Campylobacterota</taxon>
        <taxon>Epsilonproteobacteria</taxon>
        <taxon>Campylobacterales</taxon>
        <taxon>Sulfurospirillaceae</taxon>
        <taxon>Sulfurospirillum</taxon>
    </lineage>
</organism>
<dbReference type="KEGG" id="smul:SMUL_2473"/>